<accession>A0ACA9L1H3</accession>
<dbReference type="EMBL" id="CAJVPM010003503">
    <property type="protein sequence ID" value="CAG8502164.1"/>
    <property type="molecule type" value="Genomic_DNA"/>
</dbReference>
<dbReference type="Proteomes" id="UP000789860">
    <property type="component" value="Unassembled WGS sequence"/>
</dbReference>
<reference evidence="1" key="1">
    <citation type="submission" date="2021-06" db="EMBL/GenBank/DDBJ databases">
        <authorList>
            <person name="Kallberg Y."/>
            <person name="Tangrot J."/>
            <person name="Rosling A."/>
        </authorList>
    </citation>
    <scope>NUCLEOTIDE SEQUENCE</scope>
    <source>
        <strain evidence="1">AU212A</strain>
    </source>
</reference>
<sequence>QGIMVKADSVLLDAPRDYIKNTKLFQINAVPINFINLAVQKEKKKCQKETLNIWAIANKYEIELKQLKTVTRYMISTKAHNIATKQEYHILYSDIHECKFSHKWVDEYVEEQQNFLSYVLYLRTEHNYPLNLIGNMDETLIAFNMPITLACLADSTKLPLLIIFKLVNMLREQFPDSVYVRANPSSWMNEKEMICSKDSSIFDFGKISDEKGRISIKEEKESNELSPESAENENDKNDHEHKYCEYYEGEEGNYINIWN</sequence>
<keyword evidence="2" id="KW-1185">Reference proteome</keyword>
<proteinExistence type="predicted"/>
<feature type="non-terminal residue" evidence="1">
    <location>
        <position position="1"/>
    </location>
</feature>
<gene>
    <name evidence="1" type="ORF">SCALOS_LOCUS3290</name>
</gene>
<evidence type="ECO:0000313" key="1">
    <source>
        <dbReference type="EMBL" id="CAG8502164.1"/>
    </source>
</evidence>
<protein>
    <submittedName>
        <fullName evidence="1">6747_t:CDS:1</fullName>
    </submittedName>
</protein>
<organism evidence="1 2">
    <name type="scientific">Scutellospora calospora</name>
    <dbReference type="NCBI Taxonomy" id="85575"/>
    <lineage>
        <taxon>Eukaryota</taxon>
        <taxon>Fungi</taxon>
        <taxon>Fungi incertae sedis</taxon>
        <taxon>Mucoromycota</taxon>
        <taxon>Glomeromycotina</taxon>
        <taxon>Glomeromycetes</taxon>
        <taxon>Diversisporales</taxon>
        <taxon>Gigasporaceae</taxon>
        <taxon>Scutellospora</taxon>
    </lineage>
</organism>
<name>A0ACA9L1H3_9GLOM</name>
<evidence type="ECO:0000313" key="2">
    <source>
        <dbReference type="Proteomes" id="UP000789860"/>
    </source>
</evidence>
<comment type="caution">
    <text evidence="1">The sequence shown here is derived from an EMBL/GenBank/DDBJ whole genome shotgun (WGS) entry which is preliminary data.</text>
</comment>